<dbReference type="GO" id="GO:0110031">
    <property type="term" value="P:negative regulation of G2/MI transition of meiotic cell cycle"/>
    <property type="evidence" value="ECO:0007669"/>
    <property type="project" value="TreeGrafter"/>
</dbReference>
<dbReference type="RefSeq" id="XP_007678618.1">
    <property type="nucleotide sequence ID" value="XM_007680428.1"/>
</dbReference>
<dbReference type="PROSITE" id="PS00108">
    <property type="entry name" value="PROTEIN_KINASE_ST"/>
    <property type="match status" value="1"/>
</dbReference>
<dbReference type="GO" id="GO:0005737">
    <property type="term" value="C:cytoplasm"/>
    <property type="evidence" value="ECO:0007669"/>
    <property type="project" value="TreeGrafter"/>
</dbReference>
<accession>M2MR20</accession>
<feature type="domain" description="Protein kinase" evidence="7">
    <location>
        <begin position="721"/>
        <end position="1018"/>
    </location>
</feature>
<keyword evidence="4" id="KW-0067">ATP-binding</keyword>
<keyword evidence="1" id="KW-0808">Transferase</keyword>
<dbReference type="PROSITE" id="PS50011">
    <property type="entry name" value="PROTEIN_KINASE_DOM"/>
    <property type="match status" value="1"/>
</dbReference>
<dbReference type="PANTHER" id="PTHR11042:SF190">
    <property type="entry name" value="MITOSIS INHIBITOR PROTEIN KINASE MIK1"/>
    <property type="match status" value="1"/>
</dbReference>
<dbReference type="Gene3D" id="3.30.200.20">
    <property type="entry name" value="Phosphorylase Kinase, domain 1"/>
    <property type="match status" value="1"/>
</dbReference>
<feature type="region of interest" description="Disordered" evidence="6">
    <location>
        <begin position="1"/>
        <end position="21"/>
    </location>
</feature>
<name>M2MR20_BAUPA</name>
<evidence type="ECO:0000256" key="6">
    <source>
        <dbReference type="SAM" id="MobiDB-lite"/>
    </source>
</evidence>
<dbReference type="GO" id="GO:0004713">
    <property type="term" value="F:protein tyrosine kinase activity"/>
    <property type="evidence" value="ECO:0007669"/>
    <property type="project" value="TreeGrafter"/>
</dbReference>
<dbReference type="eggNOG" id="KOG0589">
    <property type="taxonomic scope" value="Eukaryota"/>
</dbReference>
<dbReference type="PANTHER" id="PTHR11042">
    <property type="entry name" value="EUKARYOTIC TRANSLATION INITIATION FACTOR 2-ALPHA KINASE EIF2-ALPHA KINASE -RELATED"/>
    <property type="match status" value="1"/>
</dbReference>
<protein>
    <recommendedName>
        <fullName evidence="7">Protein kinase domain-containing protein</fullName>
    </recommendedName>
</protein>
<evidence type="ECO:0000259" key="7">
    <source>
        <dbReference type="PROSITE" id="PS50011"/>
    </source>
</evidence>
<dbReference type="HOGENOM" id="CLU_254224_0_0_1"/>
<evidence type="ECO:0000256" key="3">
    <source>
        <dbReference type="ARBA" id="ARBA00022777"/>
    </source>
</evidence>
<evidence type="ECO:0000256" key="4">
    <source>
        <dbReference type="ARBA" id="ARBA00022840"/>
    </source>
</evidence>
<dbReference type="Proteomes" id="UP000011761">
    <property type="component" value="Unassembled WGS sequence"/>
</dbReference>
<reference evidence="8 9" key="1">
    <citation type="journal article" date="2012" name="PLoS Pathog.">
        <title>Diverse lifestyles and strategies of plant pathogenesis encoded in the genomes of eighteen Dothideomycetes fungi.</title>
        <authorList>
            <person name="Ohm R.A."/>
            <person name="Feau N."/>
            <person name="Henrissat B."/>
            <person name="Schoch C.L."/>
            <person name="Horwitz B.A."/>
            <person name="Barry K.W."/>
            <person name="Condon B.J."/>
            <person name="Copeland A.C."/>
            <person name="Dhillon B."/>
            <person name="Glaser F."/>
            <person name="Hesse C.N."/>
            <person name="Kosti I."/>
            <person name="LaButti K."/>
            <person name="Lindquist E.A."/>
            <person name="Lucas S."/>
            <person name="Salamov A.A."/>
            <person name="Bradshaw R.E."/>
            <person name="Ciuffetti L."/>
            <person name="Hamelin R.C."/>
            <person name="Kema G.H.J."/>
            <person name="Lawrence C."/>
            <person name="Scott J.A."/>
            <person name="Spatafora J.W."/>
            <person name="Turgeon B.G."/>
            <person name="de Wit P.J.G.M."/>
            <person name="Zhong S."/>
            <person name="Goodwin S.B."/>
            <person name="Grigoriev I.V."/>
        </authorList>
    </citation>
    <scope>NUCLEOTIDE SEQUENCE [LARGE SCALE GENOMIC DNA]</scope>
    <source>
        <strain evidence="8 9">UAMH 10762</strain>
    </source>
</reference>
<feature type="region of interest" description="Disordered" evidence="6">
    <location>
        <begin position="488"/>
        <end position="553"/>
    </location>
</feature>
<keyword evidence="3" id="KW-0418">Kinase</keyword>
<dbReference type="InterPro" id="IPR011009">
    <property type="entry name" value="Kinase-like_dom_sf"/>
</dbReference>
<dbReference type="STRING" id="717646.M2MR20"/>
<dbReference type="SMART" id="SM00220">
    <property type="entry name" value="S_TKc"/>
    <property type="match status" value="1"/>
</dbReference>
<dbReference type="EMBL" id="KB445559">
    <property type="protein sequence ID" value="EMC93918.1"/>
    <property type="molecule type" value="Genomic_DNA"/>
</dbReference>
<comment type="similarity">
    <text evidence="5">Belongs to the protein kinase superfamily. Ser/Thr protein kinase family. GCN2 subfamily.</text>
</comment>
<keyword evidence="2" id="KW-0547">Nucleotide-binding</keyword>
<dbReference type="InterPro" id="IPR000719">
    <property type="entry name" value="Prot_kinase_dom"/>
</dbReference>
<evidence type="ECO:0000256" key="5">
    <source>
        <dbReference type="ARBA" id="ARBA00037982"/>
    </source>
</evidence>
<dbReference type="GeneID" id="19112943"/>
<evidence type="ECO:0000313" key="9">
    <source>
        <dbReference type="Proteomes" id="UP000011761"/>
    </source>
</evidence>
<keyword evidence="9" id="KW-1185">Reference proteome</keyword>
<organism evidence="8 9">
    <name type="scientific">Baudoinia panamericana (strain UAMH 10762)</name>
    <name type="common">Angels' share fungus</name>
    <name type="synonym">Baudoinia compniacensis (strain UAMH 10762)</name>
    <dbReference type="NCBI Taxonomy" id="717646"/>
    <lineage>
        <taxon>Eukaryota</taxon>
        <taxon>Fungi</taxon>
        <taxon>Dikarya</taxon>
        <taxon>Ascomycota</taxon>
        <taxon>Pezizomycotina</taxon>
        <taxon>Dothideomycetes</taxon>
        <taxon>Dothideomycetidae</taxon>
        <taxon>Mycosphaerellales</taxon>
        <taxon>Teratosphaeriaceae</taxon>
        <taxon>Baudoinia</taxon>
    </lineage>
</organism>
<evidence type="ECO:0000313" key="8">
    <source>
        <dbReference type="EMBL" id="EMC93918.1"/>
    </source>
</evidence>
<feature type="compositionally biased region" description="Polar residues" evidence="6">
    <location>
        <begin position="522"/>
        <end position="542"/>
    </location>
</feature>
<dbReference type="Pfam" id="PF00069">
    <property type="entry name" value="Pkinase"/>
    <property type="match status" value="1"/>
</dbReference>
<dbReference type="GO" id="GO:0005524">
    <property type="term" value="F:ATP binding"/>
    <property type="evidence" value="ECO:0007669"/>
    <property type="project" value="UniProtKB-KW"/>
</dbReference>
<dbReference type="OrthoDB" id="4062651at2759"/>
<feature type="compositionally biased region" description="Low complexity" evidence="6">
    <location>
        <begin position="500"/>
        <end position="513"/>
    </location>
</feature>
<sequence length="1402" mass="156258">MSGWQQPSGNGFAHDSSASSGSSTMLCLTCGFYRTVEEIFDCFRQNHNVRGIREFEDGAMQHAMQSRIPSVSSNHTGWMFIPQPITHDSFSSNRYSYASSSSQSYPNFGQGGMHPSLQSCLSSTGGSYGEALISPNSLAGDTGHTHRFSFGSSVNNSSHLRSPGLDPTDYVLDSTTFSADIDMEGDIFSMDAVPYTDTGPPLHAYPPTLDVPDNGQTVPCGGGKGRVGLTPTQEEDLQRYSERWAARTFLPSEAEINGLAAITYLDPEFVRTWYNHFRQHWMPPDAARVTAASDTSSALTELPQEAQVLTRTPSGRLSCATYAKPSKTVSEVQAWARARFWRACTSHQSLNAPTDLLFRCTLPGCQYSTNERDAWQRHEQNWQPQEFWHCVVCRAQSQGPSICHRKDKVWDHFNAAHPHIDRTKWEALRNDSEVAINAGFERNCKFVNALGIPCSYVFKDWDDRVKHYLAHFNKRIRDGPWELRPGRHRWFEDDDQDNTGASGSSASGHSGSAPQQKGRASYKQSTTSRRQKGRTQQSTTRAQGHDGSITPSAIKTPLTEHATFGDAGLLVPCVTRPHSLLDVEHLCLVNDPGDVRYLAFDHTRQQGTLYSVSTLLSAIHFDHPDLRIRVELLPAAFKDAVALTRDLGHKYLWIAELCELQGRNVPPRHILEHAALVIVRVAAKPSNCDEIDEDAIYSYQFVCHYRNVDQIFSWREENGPFIPLRNLGHGTYGIVDEVQLRYGGETFARKELQISRYHPKARALTLREIDTLQRLDHPHVPHFVAAYYKQERRSWNILMTPVAQINLRDFLADPQRWPKKRKSLIKWFACLASAVEYLHGVSCRHKDIKPANILINKNDILLSDFGTSHHFETNLDEPGRSRYYEQSLDDSSTIGDGIMTPKYCAPEVAAKKKRGRKADIYSLGCVFAEMLTVELGSSLTELAGFLTMYDRGKARYATYHERLPDLHAWLERLTASAGTAYHMKLLSICKAMLAFTPASRPSATTVLRELCEGKHVAGETPLDWCPCCYRMTKTELDTFRMPLPNIHKHGAQLWQPKGRSMHFPDMRPQSSSVVLQISMPGFSGVTWVSVEWRWPRLKTFATMTTVQSMISSVTRYLTPAVKGSSGMALCQAGVYRPPDQAVLDCRKMYGSVVNALSQVFSWRQSTRMVEDGITTKASLTTRNGLRNAAASVAACLEPELVVMLLWLVSYHVGMTLPRHVGFNGSALALGMIKHVPHTGGGSITTSMLGDVDGVDRLNAMDEDCELPVCEPTHANGNDATHCTPPQTDAERILSDVDIDLGDLGTINVSTLLSILRKHKRCTCCCSLHPQEAATSMRNGVVCQCSLAGGCSLPSAMINLGFDECSTNTFTTVNLTERDDTAELSKSIFEICADFDFGGFDMW</sequence>
<gene>
    <name evidence="8" type="ORF">BAUCODRAFT_36371</name>
</gene>
<dbReference type="InterPro" id="IPR008271">
    <property type="entry name" value="Ser/Thr_kinase_AS"/>
</dbReference>
<evidence type="ECO:0000256" key="1">
    <source>
        <dbReference type="ARBA" id="ARBA00022679"/>
    </source>
</evidence>
<dbReference type="Gene3D" id="1.10.510.10">
    <property type="entry name" value="Transferase(Phosphotransferase) domain 1"/>
    <property type="match status" value="1"/>
</dbReference>
<dbReference type="SUPFAM" id="SSF56112">
    <property type="entry name" value="Protein kinase-like (PK-like)"/>
    <property type="match status" value="1"/>
</dbReference>
<proteinExistence type="inferred from homology"/>
<dbReference type="InterPro" id="IPR050339">
    <property type="entry name" value="CC_SR_Kinase"/>
</dbReference>
<dbReference type="KEGG" id="bcom:BAUCODRAFT_36371"/>
<dbReference type="CDD" id="cd00180">
    <property type="entry name" value="PKc"/>
    <property type="match status" value="1"/>
</dbReference>
<dbReference type="GO" id="GO:0005634">
    <property type="term" value="C:nucleus"/>
    <property type="evidence" value="ECO:0007669"/>
    <property type="project" value="TreeGrafter"/>
</dbReference>
<evidence type="ECO:0000256" key="2">
    <source>
        <dbReference type="ARBA" id="ARBA00022741"/>
    </source>
</evidence>